<dbReference type="SMART" id="SM00421">
    <property type="entry name" value="HTH_LUXR"/>
    <property type="match status" value="1"/>
</dbReference>
<dbReference type="PROSITE" id="PS50043">
    <property type="entry name" value="HTH_LUXR_2"/>
    <property type="match status" value="1"/>
</dbReference>
<dbReference type="GO" id="GO:0006355">
    <property type="term" value="P:regulation of DNA-templated transcription"/>
    <property type="evidence" value="ECO:0007669"/>
    <property type="project" value="InterPro"/>
</dbReference>
<dbReference type="InterPro" id="IPR000792">
    <property type="entry name" value="Tscrpt_reg_LuxR_C"/>
</dbReference>
<dbReference type="EMBL" id="SLVX01000009">
    <property type="protein sequence ID" value="TCN43729.1"/>
    <property type="molecule type" value="Genomic_DNA"/>
</dbReference>
<dbReference type="InterPro" id="IPR051015">
    <property type="entry name" value="EvgA-like"/>
</dbReference>
<dbReference type="AlphaFoldDB" id="A0A4R2CWF3"/>
<protein>
    <submittedName>
        <fullName evidence="2">DNA-binding NarL/FixJ family response regulator</fullName>
    </submittedName>
</protein>
<feature type="domain" description="HTH luxR-type" evidence="1">
    <location>
        <begin position="183"/>
        <end position="248"/>
    </location>
</feature>
<dbReference type="Gene3D" id="3.40.50.2300">
    <property type="match status" value="1"/>
</dbReference>
<reference evidence="2 3" key="1">
    <citation type="submission" date="2019-03" db="EMBL/GenBank/DDBJ databases">
        <title>Genomic Encyclopedia of Type Strains, Phase IV (KMG-IV): sequencing the most valuable type-strain genomes for metagenomic binning, comparative biology and taxonomic classification.</title>
        <authorList>
            <person name="Goeker M."/>
        </authorList>
    </citation>
    <scope>NUCLEOTIDE SEQUENCE [LARGE SCALE GENOMIC DNA]</scope>
    <source>
        <strain evidence="2 3">DSM 18401</strain>
    </source>
</reference>
<comment type="caution">
    <text evidence="2">The sequence shown here is derived from an EMBL/GenBank/DDBJ whole genome shotgun (WGS) entry which is preliminary data.</text>
</comment>
<dbReference type="SUPFAM" id="SSF52172">
    <property type="entry name" value="CheY-like"/>
    <property type="match status" value="1"/>
</dbReference>
<dbReference type="PANTHER" id="PTHR45566">
    <property type="entry name" value="HTH-TYPE TRANSCRIPTIONAL REGULATOR YHJB-RELATED"/>
    <property type="match status" value="1"/>
</dbReference>
<evidence type="ECO:0000313" key="3">
    <source>
        <dbReference type="Proteomes" id="UP000295351"/>
    </source>
</evidence>
<accession>A0A4R2CWF3</accession>
<keyword evidence="3" id="KW-1185">Reference proteome</keyword>
<sequence>MTEVRGIIGSGIGKGLNGAIPSSPFPSSVNVKPSLYRAPVLDIIDERALDRECLSQSLVSHGLNMTIVLFNSIDAWMAKYSGESSGLLISLGSHDFTESGIEDSIRMLVTKFPELPVIILSDNHDLRQVLTALDLGVKGFIPSAVGIAVCVKAISLALSGGIFISTESLPELRRLMSVADQQERKRAEVFTSREEEVISMLKLGKANKIIAYELDLRESTVKVHIRNIMKKLKVHNRTEVIFKLNELFS</sequence>
<dbReference type="InterPro" id="IPR011006">
    <property type="entry name" value="CheY-like_superfamily"/>
</dbReference>
<dbReference type="PANTHER" id="PTHR45566:SF1">
    <property type="entry name" value="HTH-TYPE TRANSCRIPTIONAL REGULATOR YHJB-RELATED"/>
    <property type="match status" value="1"/>
</dbReference>
<evidence type="ECO:0000259" key="1">
    <source>
        <dbReference type="PROSITE" id="PS50043"/>
    </source>
</evidence>
<dbReference type="Pfam" id="PF00196">
    <property type="entry name" value="GerE"/>
    <property type="match status" value="1"/>
</dbReference>
<dbReference type="PROSITE" id="PS00622">
    <property type="entry name" value="HTH_LUXR_1"/>
    <property type="match status" value="1"/>
</dbReference>
<evidence type="ECO:0000313" key="2">
    <source>
        <dbReference type="EMBL" id="TCN43729.1"/>
    </source>
</evidence>
<dbReference type="PRINTS" id="PR00038">
    <property type="entry name" value="HTHLUXR"/>
</dbReference>
<name>A0A4R2CWF3_SHIGR</name>
<dbReference type="Proteomes" id="UP000295351">
    <property type="component" value="Unassembled WGS sequence"/>
</dbReference>
<dbReference type="CDD" id="cd06170">
    <property type="entry name" value="LuxR_C_like"/>
    <property type="match status" value="1"/>
</dbReference>
<dbReference type="SUPFAM" id="SSF46894">
    <property type="entry name" value="C-terminal effector domain of the bipartite response regulators"/>
    <property type="match status" value="1"/>
</dbReference>
<gene>
    <name evidence="2" type="ORF">EV665_109114</name>
</gene>
<dbReference type="GO" id="GO:0003677">
    <property type="term" value="F:DNA binding"/>
    <property type="evidence" value="ECO:0007669"/>
    <property type="project" value="UniProtKB-KW"/>
</dbReference>
<dbReference type="InterPro" id="IPR016032">
    <property type="entry name" value="Sig_transdc_resp-reg_C-effctor"/>
</dbReference>
<keyword evidence="2" id="KW-0238">DNA-binding</keyword>
<organism evidence="2 3">
    <name type="scientific">Shinella granuli</name>
    <dbReference type="NCBI Taxonomy" id="323621"/>
    <lineage>
        <taxon>Bacteria</taxon>
        <taxon>Pseudomonadati</taxon>
        <taxon>Pseudomonadota</taxon>
        <taxon>Alphaproteobacteria</taxon>
        <taxon>Hyphomicrobiales</taxon>
        <taxon>Rhizobiaceae</taxon>
        <taxon>Shinella</taxon>
    </lineage>
</organism>
<proteinExistence type="predicted"/>